<proteinExistence type="predicted"/>
<comment type="caution">
    <text evidence="2">The sequence shown here is derived from an EMBL/GenBank/DDBJ whole genome shotgun (WGS) entry which is preliminary data.</text>
</comment>
<dbReference type="AlphaFoldDB" id="A0A5S4EW35"/>
<dbReference type="SUPFAM" id="SSF53597">
    <property type="entry name" value="Dihydrofolate reductase-like"/>
    <property type="match status" value="1"/>
</dbReference>
<dbReference type="InterPro" id="IPR024072">
    <property type="entry name" value="DHFR-like_dom_sf"/>
</dbReference>
<protein>
    <submittedName>
        <fullName evidence="2">Deaminase</fullName>
    </submittedName>
</protein>
<dbReference type="EMBL" id="VCKY01000367">
    <property type="protein sequence ID" value="TMR07634.1"/>
    <property type="molecule type" value="Genomic_DNA"/>
</dbReference>
<name>A0A5S4EW35_9ACTN</name>
<keyword evidence="3" id="KW-1185">Reference proteome</keyword>
<dbReference type="OrthoDB" id="2313602at2"/>
<evidence type="ECO:0000313" key="3">
    <source>
        <dbReference type="Proteomes" id="UP000309128"/>
    </source>
</evidence>
<dbReference type="GO" id="GO:0008703">
    <property type="term" value="F:5-amino-6-(5-phosphoribosylamino)uracil reductase activity"/>
    <property type="evidence" value="ECO:0007669"/>
    <property type="project" value="InterPro"/>
</dbReference>
<accession>A0A5S4EW35</accession>
<sequence>MLLAPMSPAGMSAIFTGRRTYDLTGGWGGEQPLGDAPVFVVTHSPPATVPAGRTSFTFVDGVRAAVEQARHAAGDKDVSVIGGASIARQCMIAGLLDEIQIHLTPAIPGQGIRLIDDLDGNEISAMQTRVLEAPGVTHLRYRVVR</sequence>
<dbReference type="Gene3D" id="3.40.430.10">
    <property type="entry name" value="Dihydrofolate Reductase, subunit A"/>
    <property type="match status" value="1"/>
</dbReference>
<reference evidence="2 3" key="1">
    <citation type="submission" date="2019-05" db="EMBL/GenBank/DDBJ databases">
        <title>Draft genome sequence of Nonomuraea turkmeniaca DSM 43926.</title>
        <authorList>
            <person name="Saricaoglu S."/>
            <person name="Isik K."/>
        </authorList>
    </citation>
    <scope>NUCLEOTIDE SEQUENCE [LARGE SCALE GENOMIC DNA]</scope>
    <source>
        <strain evidence="2 3">DSM 43926</strain>
    </source>
</reference>
<dbReference type="Pfam" id="PF01872">
    <property type="entry name" value="RibD_C"/>
    <property type="match status" value="1"/>
</dbReference>
<evidence type="ECO:0000313" key="2">
    <source>
        <dbReference type="EMBL" id="TMR07634.1"/>
    </source>
</evidence>
<evidence type="ECO:0000259" key="1">
    <source>
        <dbReference type="Pfam" id="PF01872"/>
    </source>
</evidence>
<feature type="domain" description="Bacterial bifunctional deaminase-reductase C-terminal" evidence="1">
    <location>
        <begin position="63"/>
        <end position="120"/>
    </location>
</feature>
<gene>
    <name evidence="2" type="ORF">ETD86_51265</name>
</gene>
<dbReference type="InterPro" id="IPR002734">
    <property type="entry name" value="RibDG_C"/>
</dbReference>
<organism evidence="2 3">
    <name type="scientific">Nonomuraea turkmeniaca</name>
    <dbReference type="NCBI Taxonomy" id="103838"/>
    <lineage>
        <taxon>Bacteria</taxon>
        <taxon>Bacillati</taxon>
        <taxon>Actinomycetota</taxon>
        <taxon>Actinomycetes</taxon>
        <taxon>Streptosporangiales</taxon>
        <taxon>Streptosporangiaceae</taxon>
        <taxon>Nonomuraea</taxon>
    </lineage>
</organism>
<dbReference type="GO" id="GO:0009231">
    <property type="term" value="P:riboflavin biosynthetic process"/>
    <property type="evidence" value="ECO:0007669"/>
    <property type="project" value="InterPro"/>
</dbReference>
<dbReference type="Proteomes" id="UP000309128">
    <property type="component" value="Unassembled WGS sequence"/>
</dbReference>